<proteinExistence type="predicted"/>
<reference evidence="9" key="1">
    <citation type="submission" date="2022-07" db="EMBL/GenBank/DDBJ databases">
        <title>Genome Sequence of Xylaria arbuscula.</title>
        <authorList>
            <person name="Buettner E."/>
        </authorList>
    </citation>
    <scope>NUCLEOTIDE SEQUENCE</scope>
    <source>
        <strain evidence="9">VT107</strain>
    </source>
</reference>
<feature type="transmembrane region" description="Helical" evidence="7">
    <location>
        <begin position="396"/>
        <end position="418"/>
    </location>
</feature>
<dbReference type="PROSITE" id="PS51382">
    <property type="entry name" value="SPX"/>
    <property type="match status" value="1"/>
</dbReference>
<organism evidence="9 10">
    <name type="scientific">Xylaria arbuscula</name>
    <dbReference type="NCBI Taxonomy" id="114810"/>
    <lineage>
        <taxon>Eukaryota</taxon>
        <taxon>Fungi</taxon>
        <taxon>Dikarya</taxon>
        <taxon>Ascomycota</taxon>
        <taxon>Pezizomycotina</taxon>
        <taxon>Sordariomycetes</taxon>
        <taxon>Xylariomycetidae</taxon>
        <taxon>Xylariales</taxon>
        <taxon>Xylariaceae</taxon>
        <taxon>Xylaria</taxon>
    </lineage>
</organism>
<comment type="subcellular location">
    <subcellularLocation>
        <location evidence="1">Vacuole membrane</location>
        <topology evidence="1">Multi-pass membrane protein</topology>
    </subcellularLocation>
</comment>
<feature type="region of interest" description="Disordered" evidence="6">
    <location>
        <begin position="202"/>
        <end position="224"/>
    </location>
</feature>
<dbReference type="GO" id="GO:0033254">
    <property type="term" value="C:vacuolar transporter chaperone complex"/>
    <property type="evidence" value="ECO:0007669"/>
    <property type="project" value="TreeGrafter"/>
</dbReference>
<dbReference type="GO" id="GO:0016237">
    <property type="term" value="P:microautophagy"/>
    <property type="evidence" value="ECO:0007669"/>
    <property type="project" value="TreeGrafter"/>
</dbReference>
<feature type="compositionally biased region" description="Polar residues" evidence="6">
    <location>
        <begin position="299"/>
        <end position="310"/>
    </location>
</feature>
<evidence type="ECO:0000256" key="7">
    <source>
        <dbReference type="SAM" id="Phobius"/>
    </source>
</evidence>
<dbReference type="GO" id="GO:0007034">
    <property type="term" value="P:vacuolar transport"/>
    <property type="evidence" value="ECO:0007669"/>
    <property type="project" value="TreeGrafter"/>
</dbReference>
<keyword evidence="4 7" id="KW-1133">Transmembrane helix</keyword>
<evidence type="ECO:0000256" key="3">
    <source>
        <dbReference type="ARBA" id="ARBA00022692"/>
    </source>
</evidence>
<feature type="transmembrane region" description="Helical" evidence="7">
    <location>
        <begin position="364"/>
        <end position="384"/>
    </location>
</feature>
<feature type="domain" description="SPX" evidence="8">
    <location>
        <begin position="1"/>
        <end position="162"/>
    </location>
</feature>
<dbReference type="AlphaFoldDB" id="A0A9W8NHA1"/>
<evidence type="ECO:0000256" key="6">
    <source>
        <dbReference type="SAM" id="MobiDB-lite"/>
    </source>
</evidence>
<comment type="caution">
    <text evidence="9">The sequence shown here is derived from an EMBL/GenBank/DDBJ whole genome shotgun (WGS) entry which is preliminary data.</text>
</comment>
<protein>
    <recommendedName>
        <fullName evidence="8">SPX domain-containing protein</fullName>
    </recommendedName>
</protein>
<evidence type="ECO:0000256" key="4">
    <source>
        <dbReference type="ARBA" id="ARBA00022989"/>
    </source>
</evidence>
<dbReference type="PANTHER" id="PTHR46140:SF1">
    <property type="entry name" value="VACUOLAR TRANSPORTER CHAPERONE COMPLEX SUBUNIT 4-RELATED"/>
    <property type="match status" value="1"/>
</dbReference>
<evidence type="ECO:0000259" key="8">
    <source>
        <dbReference type="PROSITE" id="PS51382"/>
    </source>
</evidence>
<evidence type="ECO:0000256" key="5">
    <source>
        <dbReference type="ARBA" id="ARBA00023136"/>
    </source>
</evidence>
<feature type="compositionally biased region" description="Basic and acidic residues" evidence="6">
    <location>
        <begin position="214"/>
        <end position="223"/>
    </location>
</feature>
<evidence type="ECO:0000256" key="1">
    <source>
        <dbReference type="ARBA" id="ARBA00004128"/>
    </source>
</evidence>
<feature type="transmembrane region" description="Helical" evidence="7">
    <location>
        <begin position="424"/>
        <end position="450"/>
    </location>
</feature>
<dbReference type="GO" id="GO:0042144">
    <property type="term" value="P:vacuole fusion, non-autophagic"/>
    <property type="evidence" value="ECO:0007669"/>
    <property type="project" value="TreeGrafter"/>
</dbReference>
<sequence length="455" mass="50979">MKFGEQFEEASVPGWSLHNVDYNSLKHQIKTHTTKDQAAVAIAIPGHQDQQLRRFEDGFYSELRSQHDRVGLFVTSKADEISRRLRHISTLVHQLSLKCVDTQGLSAKRQRRFSKYYGHLEECGRDIKALSRFADAQVTAFRKILKKYKKWTGSTTLTTRFKETVLSHPKSFTNFMPGPLQAEYHQIRTTLEANSLAHTNFLEPSSPAESYDVPSRRDRRDSYRAAQSAAAIAHSGYWNEYDHGSEAGDNEDTYVIYIDPNANDDFPGFTYMKNMFGNPVDSVRHWLQSQKTRDASSMAPVSSPSETQSLLGRRQDSTVSDYFTTRHSASDEPVTEDDNLSSHSSSSADDYKLGLYQDRMLTRAVIVAFIAAFVLLGISALLVMTGRRRLRLEVDAGAAVGSVASLFCACMGLGAMLYRHYPGSPLYCLAVWVTFITVCILNGILLVLIAGRSGI</sequence>
<dbReference type="CDD" id="cd14474">
    <property type="entry name" value="SPX_YDR089W"/>
    <property type="match status" value="1"/>
</dbReference>
<dbReference type="EMBL" id="JANPWZ010000547">
    <property type="protein sequence ID" value="KAJ3575368.1"/>
    <property type="molecule type" value="Genomic_DNA"/>
</dbReference>
<evidence type="ECO:0000313" key="10">
    <source>
        <dbReference type="Proteomes" id="UP001148614"/>
    </source>
</evidence>
<feature type="region of interest" description="Disordered" evidence="6">
    <location>
        <begin position="289"/>
        <end position="347"/>
    </location>
</feature>
<evidence type="ECO:0000256" key="2">
    <source>
        <dbReference type="ARBA" id="ARBA00022554"/>
    </source>
</evidence>
<gene>
    <name evidence="9" type="ORF">NPX13_g4055</name>
</gene>
<keyword evidence="3 7" id="KW-0812">Transmembrane</keyword>
<evidence type="ECO:0000313" key="9">
    <source>
        <dbReference type="EMBL" id="KAJ3575368.1"/>
    </source>
</evidence>
<dbReference type="PANTHER" id="PTHR46140">
    <property type="entry name" value="VACUOLAR TRANSPORTER CHAPERONE 1-RELATED"/>
    <property type="match status" value="1"/>
</dbReference>
<dbReference type="GO" id="GO:0006799">
    <property type="term" value="P:polyphosphate biosynthetic process"/>
    <property type="evidence" value="ECO:0007669"/>
    <property type="project" value="UniProtKB-ARBA"/>
</dbReference>
<dbReference type="InterPro" id="IPR051572">
    <property type="entry name" value="VTC_Complex_Subunit"/>
</dbReference>
<keyword evidence="2" id="KW-0926">Vacuole</keyword>
<keyword evidence="5 7" id="KW-0472">Membrane</keyword>
<keyword evidence="10" id="KW-1185">Reference proteome</keyword>
<dbReference type="GO" id="GO:0000329">
    <property type="term" value="C:fungal-type vacuole membrane"/>
    <property type="evidence" value="ECO:0007669"/>
    <property type="project" value="TreeGrafter"/>
</dbReference>
<dbReference type="VEuPathDB" id="FungiDB:F4678DRAFT_465603"/>
<feature type="compositionally biased region" description="Polar residues" evidence="6">
    <location>
        <begin position="317"/>
        <end position="327"/>
    </location>
</feature>
<dbReference type="Proteomes" id="UP001148614">
    <property type="component" value="Unassembled WGS sequence"/>
</dbReference>
<accession>A0A9W8NHA1</accession>
<name>A0A9W8NHA1_9PEZI</name>
<dbReference type="InterPro" id="IPR004331">
    <property type="entry name" value="SPX_dom"/>
</dbReference>